<evidence type="ECO:0000313" key="1">
    <source>
        <dbReference type="EMBL" id="KAL3771620.1"/>
    </source>
</evidence>
<evidence type="ECO:0000313" key="2">
    <source>
        <dbReference type="Proteomes" id="UP001530400"/>
    </source>
</evidence>
<dbReference type="EMBL" id="JALLPJ020001284">
    <property type="protein sequence ID" value="KAL3771620.1"/>
    <property type="molecule type" value="Genomic_DNA"/>
</dbReference>
<keyword evidence="2" id="KW-1185">Reference proteome</keyword>
<name>A0ABD3N685_9STRA</name>
<reference evidence="1 2" key="1">
    <citation type="submission" date="2024-10" db="EMBL/GenBank/DDBJ databases">
        <title>Updated reference genomes for cyclostephanoid diatoms.</title>
        <authorList>
            <person name="Roberts W.R."/>
            <person name="Alverson A.J."/>
        </authorList>
    </citation>
    <scope>NUCLEOTIDE SEQUENCE [LARGE SCALE GENOMIC DNA]</scope>
    <source>
        <strain evidence="1 2">AJA010-31</strain>
    </source>
</reference>
<comment type="caution">
    <text evidence="1">The sequence shown here is derived from an EMBL/GenBank/DDBJ whole genome shotgun (WGS) entry which is preliminary data.</text>
</comment>
<sequence>MTIFQSIQTQFADKDASATAINLARRMTRNNEPDLLQEDFMIDDDRDVKFSHDFCKNLALKVKHTSDYPLECHDYEDAMILLRRHNSEKKMDDVYAGMSPGDRVDAMRAKDEGHLSGAQIKRRMTTRNKGRWF</sequence>
<gene>
    <name evidence="1" type="ORF">ACHAWO_009780</name>
</gene>
<protein>
    <submittedName>
        <fullName evidence="1">Uncharacterized protein</fullName>
    </submittedName>
</protein>
<dbReference type="AlphaFoldDB" id="A0ABD3N685"/>
<organism evidence="1 2">
    <name type="scientific">Cyclotella atomus</name>
    <dbReference type="NCBI Taxonomy" id="382360"/>
    <lineage>
        <taxon>Eukaryota</taxon>
        <taxon>Sar</taxon>
        <taxon>Stramenopiles</taxon>
        <taxon>Ochrophyta</taxon>
        <taxon>Bacillariophyta</taxon>
        <taxon>Coscinodiscophyceae</taxon>
        <taxon>Thalassiosirophycidae</taxon>
        <taxon>Stephanodiscales</taxon>
        <taxon>Stephanodiscaceae</taxon>
        <taxon>Cyclotella</taxon>
    </lineage>
</organism>
<proteinExistence type="predicted"/>
<dbReference type="Proteomes" id="UP001530400">
    <property type="component" value="Unassembled WGS sequence"/>
</dbReference>
<accession>A0ABD3N685</accession>